<feature type="region of interest" description="Disordered" evidence="1">
    <location>
        <begin position="964"/>
        <end position="992"/>
    </location>
</feature>
<dbReference type="Proteomes" id="UP001516400">
    <property type="component" value="Unassembled WGS sequence"/>
</dbReference>
<evidence type="ECO:0000313" key="3">
    <source>
        <dbReference type="Proteomes" id="UP001516400"/>
    </source>
</evidence>
<dbReference type="EMBL" id="JABFTP020000124">
    <property type="protein sequence ID" value="KAL3280152.1"/>
    <property type="molecule type" value="Genomic_DNA"/>
</dbReference>
<feature type="region of interest" description="Disordered" evidence="1">
    <location>
        <begin position="128"/>
        <end position="154"/>
    </location>
</feature>
<feature type="compositionally biased region" description="Basic and acidic residues" evidence="1">
    <location>
        <begin position="968"/>
        <end position="979"/>
    </location>
</feature>
<feature type="compositionally biased region" description="Polar residues" evidence="1">
    <location>
        <begin position="129"/>
        <end position="145"/>
    </location>
</feature>
<feature type="compositionally biased region" description="Low complexity" evidence="1">
    <location>
        <begin position="593"/>
        <end position="623"/>
    </location>
</feature>
<feature type="region of interest" description="Disordered" evidence="1">
    <location>
        <begin position="1"/>
        <end position="44"/>
    </location>
</feature>
<gene>
    <name evidence="2" type="ORF">HHI36_017652</name>
</gene>
<accession>A0ABD2NP03</accession>
<proteinExistence type="predicted"/>
<feature type="compositionally biased region" description="Polar residues" evidence="1">
    <location>
        <begin position="231"/>
        <end position="244"/>
    </location>
</feature>
<feature type="compositionally biased region" description="Low complexity" evidence="1">
    <location>
        <begin position="10"/>
        <end position="44"/>
    </location>
</feature>
<feature type="region of interest" description="Disordered" evidence="1">
    <location>
        <begin position="589"/>
        <end position="633"/>
    </location>
</feature>
<reference evidence="2 3" key="1">
    <citation type="journal article" date="2021" name="BMC Biol.">
        <title>Horizontally acquired antibacterial genes associated with adaptive radiation of ladybird beetles.</title>
        <authorList>
            <person name="Li H.S."/>
            <person name="Tang X.F."/>
            <person name="Huang Y.H."/>
            <person name="Xu Z.Y."/>
            <person name="Chen M.L."/>
            <person name="Du X.Y."/>
            <person name="Qiu B.Y."/>
            <person name="Chen P.T."/>
            <person name="Zhang W."/>
            <person name="Slipinski A."/>
            <person name="Escalona H.E."/>
            <person name="Waterhouse R.M."/>
            <person name="Zwick A."/>
            <person name="Pang H."/>
        </authorList>
    </citation>
    <scope>NUCLEOTIDE SEQUENCE [LARGE SCALE GENOMIC DNA]</scope>
    <source>
        <strain evidence="2">SYSU2018</strain>
    </source>
</reference>
<feature type="compositionally biased region" description="Basic residues" evidence="1">
    <location>
        <begin position="186"/>
        <end position="207"/>
    </location>
</feature>
<feature type="compositionally biased region" description="Basic and acidic residues" evidence="1">
    <location>
        <begin position="247"/>
        <end position="263"/>
    </location>
</feature>
<protein>
    <submittedName>
        <fullName evidence="2">Uncharacterized protein</fullName>
    </submittedName>
</protein>
<evidence type="ECO:0000256" key="1">
    <source>
        <dbReference type="SAM" id="MobiDB-lite"/>
    </source>
</evidence>
<name>A0ABD2NP03_9CUCU</name>
<feature type="region of interest" description="Disordered" evidence="1">
    <location>
        <begin position="180"/>
        <end position="272"/>
    </location>
</feature>
<evidence type="ECO:0000313" key="2">
    <source>
        <dbReference type="EMBL" id="KAL3280152.1"/>
    </source>
</evidence>
<keyword evidence="3" id="KW-1185">Reference proteome</keyword>
<sequence>MSTEKSTDAPSFSVQSSSSSIFTSTPTIRTSTPTIHTSTSTVITSTPSTNSDVYIYKGNLDTYVGNTGSMPTKPNQIYVANAPGLIMVPSMITAPNYLIVNSQTNPLSNVLTDTDIMKMPTVILDEGAQSKNTKQNAPQQSTSQKCKPLVPKSDGITISTKTGDYLATYNKDGVVVVSSEEDVVPKRRRPGLRKKLPRQAKMKKKETKPKEEKQKSPTTPINKTVSKKSTPRSGSHVRTLNFASPSKGRERRESDSFNKESKNDTNVVQDDVRPISAWDSDLRELLIPKPRIKPQSPDSSDDKLDLTCEDDEELEKGAKLIEDAFKTPVKKATDDENEPLDLPMKTEVETIVVCEKQEESQNAKKESPIEVVTVEQTEICLRNINVPPRFKKKCNISNNTVQHCEIEVVIERNEVADKQVSEIIKKREAQLKETRTTSTKTIVLETPSKALPKTPGKSELTPFSKALEEQLQGMDLLEIQTPNILATPSFPLTPGLGLISPMPVNRPTDYSTSSSYYQPSDTEQNKSLELMIEECKRLEKKRLKESETNTNIDEENIDSSNNKTVTNLSEVKRVFNENVIGKKNLNLLKHKSSSSSSSEDSSSSYSSSSDSSTSGSDSEYDPSQNNDTVVKNNYCLRTRSTSIVEDELHKPSTSKTPAKIKSVVEEIEDKRERMKNSLKKDLKNTPKVTNPIKDKMSKITKKTPSRKKARTPVKKLTPKRVEQLSKVCEVENEITDDDFALHLSTDEETINKSTIETDKNSEEPNRKVELTQKALISPQKNMDKETPDIEAEKLVQGLKERGIHLVHKKSPKKSTEITEDELKEHNTDKEKSKVILKNADIISDNGTDQKKNEVEILNSSLELSSNDLDVTFDIQHFENENVKTEYNYGKKKSKKMVYDSKCLEKEMKASVYIESLDMEMDRIIKCTPFEMIFNFTPKTETKRRKSTSSGKTIKLNVDSLVQKKHKDKKVDSDKKVKVDKQKKKTKQSFTATERVKEESDKSWIINLLQLNTQ</sequence>
<dbReference type="AlphaFoldDB" id="A0ABD2NP03"/>
<comment type="caution">
    <text evidence="2">The sequence shown here is derived from an EMBL/GenBank/DDBJ whole genome shotgun (WGS) entry which is preliminary data.</text>
</comment>
<organism evidence="2 3">
    <name type="scientific">Cryptolaemus montrouzieri</name>
    <dbReference type="NCBI Taxonomy" id="559131"/>
    <lineage>
        <taxon>Eukaryota</taxon>
        <taxon>Metazoa</taxon>
        <taxon>Ecdysozoa</taxon>
        <taxon>Arthropoda</taxon>
        <taxon>Hexapoda</taxon>
        <taxon>Insecta</taxon>
        <taxon>Pterygota</taxon>
        <taxon>Neoptera</taxon>
        <taxon>Endopterygota</taxon>
        <taxon>Coleoptera</taxon>
        <taxon>Polyphaga</taxon>
        <taxon>Cucujiformia</taxon>
        <taxon>Coccinelloidea</taxon>
        <taxon>Coccinellidae</taxon>
        <taxon>Scymninae</taxon>
        <taxon>Scymnini</taxon>
        <taxon>Cryptolaemus</taxon>
    </lineage>
</organism>